<dbReference type="AlphaFoldDB" id="A0A248LEF5"/>
<evidence type="ECO:0000256" key="1">
    <source>
        <dbReference type="SAM" id="MobiDB-lite"/>
    </source>
</evidence>
<dbReference type="EMBL" id="CP022115">
    <property type="protein sequence ID" value="ASJ23158.1"/>
    <property type="molecule type" value="Genomic_DNA"/>
</dbReference>
<evidence type="ECO:0000313" key="3">
    <source>
        <dbReference type="Proteomes" id="UP000197424"/>
    </source>
</evidence>
<gene>
    <name evidence="2" type="ORF">LHGZ1_0327</name>
</gene>
<reference evidence="3" key="1">
    <citation type="submission" date="2017-06" db="EMBL/GenBank/DDBJ databases">
        <title>Whole genome sequence of Laribacter hongkongensis LHGZ1.</title>
        <authorList>
            <person name="Chen D."/>
            <person name="Wu H."/>
            <person name="Chen J."/>
        </authorList>
    </citation>
    <scope>NUCLEOTIDE SEQUENCE [LARGE SCALE GENOMIC DNA]</scope>
    <source>
        <strain evidence="3">LHGZ1</strain>
    </source>
</reference>
<proteinExistence type="predicted"/>
<protein>
    <submittedName>
        <fullName evidence="2">Uncharacterized protein</fullName>
    </submittedName>
</protein>
<accession>A0A248LEF5</accession>
<name>A0A248LEF5_9NEIS</name>
<sequence length="44" mass="4681">MPDKKRRPFHRKRPPNNLGINKTPAAGRLSAGVRDAGQSAATAA</sequence>
<organism evidence="2 3">
    <name type="scientific">Laribacter hongkongensis</name>
    <dbReference type="NCBI Taxonomy" id="168471"/>
    <lineage>
        <taxon>Bacteria</taxon>
        <taxon>Pseudomonadati</taxon>
        <taxon>Pseudomonadota</taxon>
        <taxon>Betaproteobacteria</taxon>
        <taxon>Neisseriales</taxon>
        <taxon>Aquaspirillaceae</taxon>
        <taxon>Laribacter</taxon>
    </lineage>
</organism>
<dbReference type="Proteomes" id="UP000197424">
    <property type="component" value="Chromosome"/>
</dbReference>
<feature type="region of interest" description="Disordered" evidence="1">
    <location>
        <begin position="1"/>
        <end position="44"/>
    </location>
</feature>
<feature type="compositionally biased region" description="Basic residues" evidence="1">
    <location>
        <begin position="1"/>
        <end position="14"/>
    </location>
</feature>
<evidence type="ECO:0000313" key="2">
    <source>
        <dbReference type="EMBL" id="ASJ23158.1"/>
    </source>
</evidence>